<sequence>MMIGREFKVVVAVVGIVLWLVPQEALGEDTEIKSQLSYISKVVGAIESSTIKIKGDVRFVKRQAEKTIAETNLSAKRLNNLEEKVKRIENLLNAILVDVAKLNVSLESVEKDFGDLSRGSCSNTRLCGRKK</sequence>
<keyword evidence="1" id="KW-0175">Coiled coil</keyword>
<evidence type="ECO:0000313" key="2">
    <source>
        <dbReference type="EMBL" id="SVC15579.1"/>
    </source>
</evidence>
<gene>
    <name evidence="2" type="ORF">METZ01_LOCUS268433</name>
</gene>
<organism evidence="2">
    <name type="scientific">marine metagenome</name>
    <dbReference type="NCBI Taxonomy" id="408172"/>
    <lineage>
        <taxon>unclassified sequences</taxon>
        <taxon>metagenomes</taxon>
        <taxon>ecological metagenomes</taxon>
    </lineage>
</organism>
<reference evidence="2" key="1">
    <citation type="submission" date="2018-05" db="EMBL/GenBank/DDBJ databases">
        <authorList>
            <person name="Lanie J.A."/>
            <person name="Ng W.-L."/>
            <person name="Kazmierczak K.M."/>
            <person name="Andrzejewski T.M."/>
            <person name="Davidsen T.M."/>
            <person name="Wayne K.J."/>
            <person name="Tettelin H."/>
            <person name="Glass J.I."/>
            <person name="Rusch D."/>
            <person name="Podicherti R."/>
            <person name="Tsui H.-C.T."/>
            <person name="Winkler M.E."/>
        </authorList>
    </citation>
    <scope>NUCLEOTIDE SEQUENCE</scope>
</reference>
<protein>
    <submittedName>
        <fullName evidence="2">Uncharacterized protein</fullName>
    </submittedName>
</protein>
<proteinExistence type="predicted"/>
<dbReference type="EMBL" id="UINC01076425">
    <property type="protein sequence ID" value="SVC15579.1"/>
    <property type="molecule type" value="Genomic_DNA"/>
</dbReference>
<dbReference type="AlphaFoldDB" id="A0A382JUY2"/>
<name>A0A382JUY2_9ZZZZ</name>
<feature type="coiled-coil region" evidence="1">
    <location>
        <begin position="61"/>
        <end position="98"/>
    </location>
</feature>
<accession>A0A382JUY2</accession>
<evidence type="ECO:0000256" key="1">
    <source>
        <dbReference type="SAM" id="Coils"/>
    </source>
</evidence>